<dbReference type="GO" id="GO:0016829">
    <property type="term" value="F:lyase activity"/>
    <property type="evidence" value="ECO:0007669"/>
    <property type="project" value="UniProtKB-KW"/>
</dbReference>
<evidence type="ECO:0000313" key="12">
    <source>
        <dbReference type="Proteomes" id="UP000647183"/>
    </source>
</evidence>
<dbReference type="PANTHER" id="PTHR21235">
    <property type="entry name" value="IMIDAZOLE GLYCEROL PHOSPHATE SYNTHASE SUBUNIT HISF/H IGP SYNTHASE SUBUNIT HISF/H"/>
    <property type="match status" value="1"/>
</dbReference>
<name>A0ABR8UG21_9GAMM</name>
<evidence type="ECO:0000256" key="7">
    <source>
        <dbReference type="ARBA" id="ARBA00025475"/>
    </source>
</evidence>
<keyword evidence="4 9" id="KW-0028">Amino-acid biosynthesis</keyword>
<keyword evidence="6 9" id="KW-0456">Lyase</keyword>
<reference evidence="11 12" key="1">
    <citation type="submission" date="2020-08" db="EMBL/GenBank/DDBJ databases">
        <title>A Genomic Blueprint of the Chicken Gut Microbiome.</title>
        <authorList>
            <person name="Gilroy R."/>
            <person name="Ravi A."/>
            <person name="Getino M."/>
            <person name="Pursley I."/>
            <person name="Horton D.L."/>
            <person name="Alikhan N.-F."/>
            <person name="Baker D."/>
            <person name="Gharbi K."/>
            <person name="Hall N."/>
            <person name="Watson M."/>
            <person name="Adriaenssens E.M."/>
            <person name="Foster-Nyarko E."/>
            <person name="Jarju S."/>
            <person name="Secka A."/>
            <person name="Antonio M."/>
            <person name="Oren A."/>
            <person name="Chaudhuri R."/>
            <person name="La Ragione R.M."/>
            <person name="Hildebrand F."/>
            <person name="Pallen M.J."/>
        </authorList>
    </citation>
    <scope>NUCLEOTIDE SEQUENCE [LARGE SCALE GENOMIC DNA]</scope>
    <source>
        <strain evidence="11 12">Sa2BVA3</strain>
    </source>
</reference>
<comment type="pathway">
    <text evidence="1 9">Amino-acid biosynthesis; L-histidine biosynthesis; L-histidine from 5-phospho-alpha-D-ribose 1-diphosphate: step 5/9.</text>
</comment>
<accession>A0ABR8UG21</accession>
<dbReference type="Gene3D" id="3.20.20.70">
    <property type="entry name" value="Aldolase class I"/>
    <property type="match status" value="1"/>
</dbReference>
<dbReference type="Pfam" id="PF00977">
    <property type="entry name" value="His_biosynth"/>
    <property type="match status" value="1"/>
</dbReference>
<evidence type="ECO:0000256" key="2">
    <source>
        <dbReference type="ARBA" id="ARBA00009667"/>
    </source>
</evidence>
<evidence type="ECO:0000313" key="11">
    <source>
        <dbReference type="EMBL" id="MBD7986965.1"/>
    </source>
</evidence>
<comment type="catalytic activity">
    <reaction evidence="8 9">
        <text>5-[(5-phospho-1-deoxy-D-ribulos-1-ylimino)methylamino]-1-(5-phospho-beta-D-ribosyl)imidazole-4-carboxamide + L-glutamine = D-erythro-1-(imidazol-4-yl)glycerol 3-phosphate + 5-amino-1-(5-phospho-beta-D-ribosyl)imidazole-4-carboxamide + L-glutamate + H(+)</text>
        <dbReference type="Rhea" id="RHEA:24793"/>
        <dbReference type="ChEBI" id="CHEBI:15378"/>
        <dbReference type="ChEBI" id="CHEBI:29985"/>
        <dbReference type="ChEBI" id="CHEBI:58278"/>
        <dbReference type="ChEBI" id="CHEBI:58359"/>
        <dbReference type="ChEBI" id="CHEBI:58475"/>
        <dbReference type="ChEBI" id="CHEBI:58525"/>
        <dbReference type="EC" id="4.3.2.10"/>
    </reaction>
</comment>
<keyword evidence="12" id="KW-1185">Reference proteome</keyword>
<keyword evidence="5 9" id="KW-0368">Histidine biosynthesis</keyword>
<evidence type="ECO:0000256" key="8">
    <source>
        <dbReference type="ARBA" id="ARBA00047838"/>
    </source>
</evidence>
<dbReference type="InterPro" id="IPR004651">
    <property type="entry name" value="HisF"/>
</dbReference>
<evidence type="ECO:0000256" key="10">
    <source>
        <dbReference type="RuleBase" id="RU003657"/>
    </source>
</evidence>
<dbReference type="InterPro" id="IPR050064">
    <property type="entry name" value="IGPS_HisA/HisF"/>
</dbReference>
<comment type="function">
    <text evidence="7 9">IGPS catalyzes the conversion of PRFAR and glutamine to IGP, AICAR and glutamate. The HisF subunit catalyzes the cyclization activity that produces IGP and AICAR from PRFAR using the ammonia provided by the HisH subunit.</text>
</comment>
<comment type="caution">
    <text evidence="11">The sequence shown here is derived from an EMBL/GenBank/DDBJ whole genome shotgun (WGS) entry which is preliminary data.</text>
</comment>
<dbReference type="InterPro" id="IPR013785">
    <property type="entry name" value="Aldolase_TIM"/>
</dbReference>
<dbReference type="NCBIfam" id="TIGR00735">
    <property type="entry name" value="hisF"/>
    <property type="match status" value="1"/>
</dbReference>
<comment type="subcellular location">
    <subcellularLocation>
        <location evidence="9">Cytoplasm</location>
    </subcellularLocation>
</comment>
<dbReference type="RefSeq" id="WP_191728201.1">
    <property type="nucleotide sequence ID" value="NZ_JACSQJ010000001.1"/>
</dbReference>
<protein>
    <recommendedName>
        <fullName evidence="9">Imidazole glycerol phosphate synthase subunit HisF</fullName>
        <ecNumber evidence="9">4.3.2.10</ecNumber>
    </recommendedName>
    <alternativeName>
        <fullName evidence="9">IGP synthase cyclase subunit</fullName>
    </alternativeName>
    <alternativeName>
        <fullName evidence="9">IGP synthase subunit HisF</fullName>
    </alternativeName>
    <alternativeName>
        <fullName evidence="9">ImGP synthase subunit HisF</fullName>
        <shortName evidence="9">IGPS subunit HisF</shortName>
    </alternativeName>
</protein>
<comment type="subunit">
    <text evidence="3 9">Heterodimer of HisH and HisF.</text>
</comment>
<feature type="active site" evidence="9">
    <location>
        <position position="11"/>
    </location>
</feature>
<dbReference type="HAMAP" id="MF_01013">
    <property type="entry name" value="HisF"/>
    <property type="match status" value="1"/>
</dbReference>
<feature type="active site" evidence="9">
    <location>
        <position position="130"/>
    </location>
</feature>
<gene>
    <name evidence="9 11" type="primary">hisF</name>
    <name evidence="11" type="ORF">H9645_02845</name>
</gene>
<dbReference type="InterPro" id="IPR006062">
    <property type="entry name" value="His_biosynth"/>
</dbReference>
<keyword evidence="9" id="KW-0963">Cytoplasm</keyword>
<evidence type="ECO:0000256" key="4">
    <source>
        <dbReference type="ARBA" id="ARBA00022605"/>
    </source>
</evidence>
<proteinExistence type="inferred from homology"/>
<comment type="similarity">
    <text evidence="2 9 10">Belongs to the HisA/HisF family.</text>
</comment>
<dbReference type="InterPro" id="IPR011060">
    <property type="entry name" value="RibuloseP-bd_barrel"/>
</dbReference>
<dbReference type="PANTHER" id="PTHR21235:SF2">
    <property type="entry name" value="IMIDAZOLE GLYCEROL PHOSPHATE SYNTHASE HISHF"/>
    <property type="match status" value="1"/>
</dbReference>
<dbReference type="Proteomes" id="UP000647183">
    <property type="component" value="Unassembled WGS sequence"/>
</dbReference>
<evidence type="ECO:0000256" key="5">
    <source>
        <dbReference type="ARBA" id="ARBA00023102"/>
    </source>
</evidence>
<dbReference type="EC" id="4.3.2.10" evidence="9"/>
<evidence type="ECO:0000256" key="6">
    <source>
        <dbReference type="ARBA" id="ARBA00023239"/>
    </source>
</evidence>
<evidence type="ECO:0000256" key="1">
    <source>
        <dbReference type="ARBA" id="ARBA00005091"/>
    </source>
</evidence>
<sequence length="257" mass="27461">MLSRRIIPCLDVRDGRVVKGVRFRDHVDAGDIVELATLYAREGADELVFYDITASPAGRTVDVAWVERLGRLLDIPFCVAGGIRSVADARRVLHAGADKVSVNTPALERPALVSELADAFGRQCVVVGIDSLRDDDGHWRVRSHTGDATAMRASGRATLDWIGDVQALGAGEIVLNCMGSDGVRAGYDIAQLRAARAHCEVPLVASGGAGAAEHFSEVFEEADVDGALAASVFHSGEVRIPLLKRGLRARGIEVRDD</sequence>
<evidence type="ECO:0000256" key="9">
    <source>
        <dbReference type="HAMAP-Rule" id="MF_01013"/>
    </source>
</evidence>
<dbReference type="CDD" id="cd04731">
    <property type="entry name" value="HisF"/>
    <property type="match status" value="1"/>
</dbReference>
<dbReference type="SUPFAM" id="SSF51366">
    <property type="entry name" value="Ribulose-phoshate binding barrel"/>
    <property type="match status" value="1"/>
</dbReference>
<organism evidence="11 12">
    <name type="scientific">Luteimonas colneyensis</name>
    <dbReference type="NCBI Taxonomy" id="2762230"/>
    <lineage>
        <taxon>Bacteria</taxon>
        <taxon>Pseudomonadati</taxon>
        <taxon>Pseudomonadota</taxon>
        <taxon>Gammaproteobacteria</taxon>
        <taxon>Lysobacterales</taxon>
        <taxon>Lysobacteraceae</taxon>
        <taxon>Luteimonas</taxon>
    </lineage>
</organism>
<dbReference type="EMBL" id="JACSQJ010000001">
    <property type="protein sequence ID" value="MBD7986965.1"/>
    <property type="molecule type" value="Genomic_DNA"/>
</dbReference>
<evidence type="ECO:0000256" key="3">
    <source>
        <dbReference type="ARBA" id="ARBA00011152"/>
    </source>
</evidence>